<name>A0A0G1W722_9BACT</name>
<dbReference type="Pfam" id="PF07963">
    <property type="entry name" value="N_methyl"/>
    <property type="match status" value="1"/>
</dbReference>
<reference evidence="2 3" key="1">
    <citation type="journal article" date="2015" name="Nature">
        <title>rRNA introns, odd ribosomes, and small enigmatic genomes across a large radiation of phyla.</title>
        <authorList>
            <person name="Brown C.T."/>
            <person name="Hug L.A."/>
            <person name="Thomas B.C."/>
            <person name="Sharon I."/>
            <person name="Castelle C.J."/>
            <person name="Singh A."/>
            <person name="Wilkins M.J."/>
            <person name="Williams K.H."/>
            <person name="Banfield J.F."/>
        </authorList>
    </citation>
    <scope>NUCLEOTIDE SEQUENCE [LARGE SCALE GENOMIC DNA]</scope>
</reference>
<dbReference type="NCBIfam" id="TIGR02532">
    <property type="entry name" value="IV_pilin_GFxxxE"/>
    <property type="match status" value="1"/>
</dbReference>
<keyword evidence="1" id="KW-0472">Membrane</keyword>
<dbReference type="EMBL" id="LCQK01000007">
    <property type="protein sequence ID" value="KKW14533.1"/>
    <property type="molecule type" value="Genomic_DNA"/>
</dbReference>
<dbReference type="InterPro" id="IPR045584">
    <property type="entry name" value="Pilin-like"/>
</dbReference>
<sequence>MKYTKGITLTELLIVVVIIAALALIAFWAVRTQVFKGYDARRKGDIARIKIAVEEYEKDHDCYPLPSLVVCTPGTGLQPYLEKIPCDPRTGASYIYDHYASTCPNWYRIFASLENLSDPDYMGQFANGNYYSGSPNAPYPSGAVSGFYGCRSGICVPVGLNPLRPSPSVECDPNYGSPTCAGLCGNPLNECVPWVP</sequence>
<proteinExistence type="predicted"/>
<feature type="transmembrane region" description="Helical" evidence="1">
    <location>
        <begin position="12"/>
        <end position="30"/>
    </location>
</feature>
<dbReference type="AlphaFoldDB" id="A0A0G1W722"/>
<keyword evidence="1" id="KW-0812">Transmembrane</keyword>
<evidence type="ECO:0000313" key="3">
    <source>
        <dbReference type="Proteomes" id="UP000034224"/>
    </source>
</evidence>
<dbReference type="STRING" id="1618665.UY55_C0007G0009"/>
<evidence type="ECO:0000313" key="2">
    <source>
        <dbReference type="EMBL" id="KKW14533.1"/>
    </source>
</evidence>
<comment type="caution">
    <text evidence="2">The sequence shown here is derived from an EMBL/GenBank/DDBJ whole genome shotgun (WGS) entry which is preliminary data.</text>
</comment>
<dbReference type="Gene3D" id="3.30.700.10">
    <property type="entry name" value="Glycoprotein, Type 4 Pilin"/>
    <property type="match status" value="1"/>
</dbReference>
<gene>
    <name evidence="2" type="ORF">UY55_C0007G0009</name>
</gene>
<protein>
    <recommendedName>
        <fullName evidence="4">Type II secretion system protein G</fullName>
    </recommendedName>
</protein>
<evidence type="ECO:0008006" key="4">
    <source>
        <dbReference type="Google" id="ProtNLM"/>
    </source>
</evidence>
<dbReference type="SUPFAM" id="SSF54523">
    <property type="entry name" value="Pili subunits"/>
    <property type="match status" value="1"/>
</dbReference>
<dbReference type="InterPro" id="IPR012902">
    <property type="entry name" value="N_methyl_site"/>
</dbReference>
<dbReference type="Proteomes" id="UP000034224">
    <property type="component" value="Unassembled WGS sequence"/>
</dbReference>
<organism evidence="2 3">
    <name type="scientific">Candidatus Jorgensenbacteria bacterium GW2011_GWB1_50_10</name>
    <dbReference type="NCBI Taxonomy" id="1618665"/>
    <lineage>
        <taxon>Bacteria</taxon>
        <taxon>Candidatus Joergenseniibacteriota</taxon>
    </lineage>
</organism>
<keyword evidence="1" id="KW-1133">Transmembrane helix</keyword>
<accession>A0A0G1W722</accession>
<evidence type="ECO:0000256" key="1">
    <source>
        <dbReference type="SAM" id="Phobius"/>
    </source>
</evidence>